<evidence type="ECO:0000256" key="9">
    <source>
        <dbReference type="ARBA" id="ARBA00023180"/>
    </source>
</evidence>
<comment type="subcellular location">
    <subcellularLocation>
        <location evidence="1">Cell membrane</location>
        <topology evidence="1">Multi-pass membrane protein</topology>
    </subcellularLocation>
</comment>
<evidence type="ECO:0000259" key="14">
    <source>
        <dbReference type="PROSITE" id="PS50259"/>
    </source>
</evidence>
<feature type="transmembrane region" description="Helical" evidence="13">
    <location>
        <begin position="697"/>
        <end position="718"/>
    </location>
</feature>
<feature type="transmembrane region" description="Helical" evidence="13">
    <location>
        <begin position="630"/>
        <end position="652"/>
    </location>
</feature>
<dbReference type="PANTHER" id="PTHR10519:SF78">
    <property type="entry name" value="G-PROTEIN COUPLED RECEPTORS FAMILY 3 PROFILE DOMAIN-CONTAINING PROTEIN"/>
    <property type="match status" value="1"/>
</dbReference>
<evidence type="ECO:0000256" key="5">
    <source>
        <dbReference type="ARBA" id="ARBA00022989"/>
    </source>
</evidence>
<dbReference type="FunFam" id="3.40.50.2300:FF:000063">
    <property type="entry name" value="Gamma-aminobutyric acid type B receptor subunit"/>
    <property type="match status" value="1"/>
</dbReference>
<evidence type="ECO:0000256" key="10">
    <source>
        <dbReference type="ARBA" id="ARBA00023224"/>
    </source>
</evidence>
<evidence type="ECO:0000256" key="8">
    <source>
        <dbReference type="ARBA" id="ARBA00023170"/>
    </source>
</evidence>
<evidence type="ECO:0000256" key="13">
    <source>
        <dbReference type="SAM" id="Phobius"/>
    </source>
</evidence>
<feature type="region of interest" description="Disordered" evidence="12">
    <location>
        <begin position="745"/>
        <end position="782"/>
    </location>
</feature>
<sequence>MVTGQLLRFTLTTTLTLLSLTMGTSSLTNVTLGGLFSFGGAGTDWDGGAILQSTLMALQHVNEDPTVLPEYHLKLDVKNSKCRPGEGMKGFVDLINEEPTKLMILGASCSVVSQPVAETGQHWNLVQMSASSTSDVLSFKERFPYFFRTNPAQSGLSTPRIAIMKEYGWTRVAIIHESNEVYTSAMNKLSEELPLHNLTLVAKESFAAGETPTVQLKNLKDKDARIIVSSAYTEGYKRMLCEAYHLGMYGPRYVWMIDSWNSLDWWRNVTWLGCSEQQMYEVVKNHVGTVFLDLRTDNERAVSGLTASQYQQAYASYTGGVPFPGVDLAPFGYDSVWAVALALHRVAESLAAENSSIGIENFDYDNTYHLRERLVEALSDLQFEGITGSVSFDESGNRLAPFKIEQLLDGVEVTVGLYLQEQGLQWSKQERLKFTGGATPIDGPVRENVYIGIDAVTFVVFTVLAVVGMGGTVLFLVINISYRNKRVIKMSCPNVNNVIAVGCFMCYVDVIVAGLNQNYMSETVGNSVCLAQIWILPISFSLAFGGLFAKTWRVHVIFSNKTKRTKIVDYHLFAIIGVVVAVDVIIISVWTAIDPSRLIHTTLSDQLDKSADKIIVRMVDKCDSPDSPRFLWIGIILCWKGILLMYGAVLAWETRKVTMPQLNDSKYIAVAIYNVAVPSIIVAPLVTFISSDMPGTSYILTASCIIFGTTVTNCLIFIPKVIALRQQKNDGTSEDQRHYSVHNQVAPAAAGSTGTGSGDNSFSKEKEREMMELKNRLKKKEEEVERLKELLKQSRHQQQGPDG</sequence>
<keyword evidence="5 13" id="KW-1133">Transmembrane helix</keyword>
<keyword evidence="16" id="KW-1185">Reference proteome</keyword>
<dbReference type="GeneID" id="119736140"/>
<keyword evidence="9" id="KW-0325">Glycoprotein</keyword>
<dbReference type="InterPro" id="IPR017978">
    <property type="entry name" value="GPCR_3_C"/>
</dbReference>
<feature type="compositionally biased region" description="Basic and acidic residues" evidence="12">
    <location>
        <begin position="762"/>
        <end position="782"/>
    </location>
</feature>
<dbReference type="CDD" id="cd06366">
    <property type="entry name" value="PBP1_GABAb_receptor"/>
    <property type="match status" value="1"/>
</dbReference>
<evidence type="ECO:0000256" key="12">
    <source>
        <dbReference type="SAM" id="MobiDB-lite"/>
    </source>
</evidence>
<evidence type="ECO:0000313" key="15">
    <source>
        <dbReference type="EnsemblMetazoa" id="XP_038066081.1"/>
    </source>
</evidence>
<dbReference type="PROSITE" id="PS50259">
    <property type="entry name" value="G_PROTEIN_RECEP_F3_4"/>
    <property type="match status" value="1"/>
</dbReference>
<dbReference type="RefSeq" id="XP_038066081.1">
    <property type="nucleotide sequence ID" value="XM_038210153.1"/>
</dbReference>
<feature type="transmembrane region" description="Helical" evidence="13">
    <location>
        <begin position="570"/>
        <end position="593"/>
    </location>
</feature>
<dbReference type="InterPro" id="IPR002455">
    <property type="entry name" value="GPCR3_GABA-B"/>
</dbReference>
<evidence type="ECO:0000256" key="4">
    <source>
        <dbReference type="ARBA" id="ARBA00022729"/>
    </source>
</evidence>
<feature type="transmembrane region" description="Helical" evidence="13">
    <location>
        <begin position="455"/>
        <end position="478"/>
    </location>
</feature>
<dbReference type="PRINTS" id="PR01177">
    <property type="entry name" value="GABAB1RECPTR"/>
</dbReference>
<feature type="transmembrane region" description="Helical" evidence="13">
    <location>
        <begin position="672"/>
        <end position="691"/>
    </location>
</feature>
<keyword evidence="7 13" id="KW-0472">Membrane</keyword>
<dbReference type="AlphaFoldDB" id="A0A914ARR8"/>
<dbReference type="OMA" id="MIDSWNS"/>
<organism evidence="15 16">
    <name type="scientific">Patiria miniata</name>
    <name type="common">Bat star</name>
    <name type="synonym">Asterina miniata</name>
    <dbReference type="NCBI Taxonomy" id="46514"/>
    <lineage>
        <taxon>Eukaryota</taxon>
        <taxon>Metazoa</taxon>
        <taxon>Echinodermata</taxon>
        <taxon>Eleutherozoa</taxon>
        <taxon>Asterozoa</taxon>
        <taxon>Asteroidea</taxon>
        <taxon>Valvatacea</taxon>
        <taxon>Valvatida</taxon>
        <taxon>Asterinidae</taxon>
        <taxon>Patiria</taxon>
    </lineage>
</organism>
<dbReference type="Pfam" id="PF01094">
    <property type="entry name" value="ANF_receptor"/>
    <property type="match status" value="1"/>
</dbReference>
<proteinExistence type="predicted"/>
<dbReference type="GO" id="GO:0038039">
    <property type="term" value="C:G protein-coupled receptor heterodimeric complex"/>
    <property type="evidence" value="ECO:0007669"/>
    <property type="project" value="TreeGrafter"/>
</dbReference>
<dbReference type="GO" id="GO:0007214">
    <property type="term" value="P:gamma-aminobutyric acid signaling pathway"/>
    <property type="evidence" value="ECO:0007669"/>
    <property type="project" value="TreeGrafter"/>
</dbReference>
<evidence type="ECO:0000256" key="11">
    <source>
        <dbReference type="ARBA" id="ARBA00073785"/>
    </source>
</evidence>
<dbReference type="GO" id="GO:0004965">
    <property type="term" value="F:G protein-coupled GABA receptor activity"/>
    <property type="evidence" value="ECO:0007669"/>
    <property type="project" value="InterPro"/>
</dbReference>
<keyword evidence="4" id="KW-0732">Signal</keyword>
<dbReference type="EnsemblMetazoa" id="XM_038210153.1">
    <property type="protein sequence ID" value="XP_038066081.1"/>
    <property type="gene ID" value="LOC119736140"/>
</dbReference>
<dbReference type="SUPFAM" id="SSF53822">
    <property type="entry name" value="Periplasmic binding protein-like I"/>
    <property type="match status" value="1"/>
</dbReference>
<evidence type="ECO:0000256" key="3">
    <source>
        <dbReference type="ARBA" id="ARBA00022692"/>
    </source>
</evidence>
<keyword evidence="8" id="KW-0675">Receptor</keyword>
<dbReference type="InterPro" id="IPR001828">
    <property type="entry name" value="ANF_lig-bd_rcpt"/>
</dbReference>
<dbReference type="CDD" id="cd15047">
    <property type="entry name" value="7tmC_GABA-B-like"/>
    <property type="match status" value="1"/>
</dbReference>
<evidence type="ECO:0000256" key="1">
    <source>
        <dbReference type="ARBA" id="ARBA00004651"/>
    </source>
</evidence>
<reference evidence="15" key="1">
    <citation type="submission" date="2022-11" db="UniProtKB">
        <authorList>
            <consortium name="EnsemblMetazoa"/>
        </authorList>
    </citation>
    <scope>IDENTIFICATION</scope>
</reference>
<keyword evidence="10" id="KW-0807">Transducer</keyword>
<name>A0A914ARR8_PATMI</name>
<dbReference type="Pfam" id="PF00003">
    <property type="entry name" value="7tm_3"/>
    <property type="match status" value="1"/>
</dbReference>
<evidence type="ECO:0000313" key="16">
    <source>
        <dbReference type="Proteomes" id="UP000887568"/>
    </source>
</evidence>
<dbReference type="Gene3D" id="3.40.50.2300">
    <property type="match status" value="2"/>
</dbReference>
<feature type="transmembrane region" description="Helical" evidence="13">
    <location>
        <begin position="498"/>
        <end position="519"/>
    </location>
</feature>
<dbReference type="InterPro" id="IPR028082">
    <property type="entry name" value="Peripla_BP_I"/>
</dbReference>
<accession>A0A914ARR8</accession>
<dbReference type="Proteomes" id="UP000887568">
    <property type="component" value="Unplaced"/>
</dbReference>
<keyword evidence="6" id="KW-0297">G-protein coupled receptor</keyword>
<keyword evidence="3 13" id="KW-0812">Transmembrane</keyword>
<feature type="transmembrane region" description="Helical" evidence="13">
    <location>
        <begin position="531"/>
        <end position="549"/>
    </location>
</feature>
<keyword evidence="2" id="KW-1003">Cell membrane</keyword>
<dbReference type="OrthoDB" id="17569at2759"/>
<feature type="domain" description="G-protein coupled receptors family 3 profile" evidence="14">
    <location>
        <begin position="457"/>
        <end position="740"/>
    </location>
</feature>
<dbReference type="PANTHER" id="PTHR10519">
    <property type="entry name" value="GABA-B RECEPTOR"/>
    <property type="match status" value="1"/>
</dbReference>
<dbReference type="PRINTS" id="PR01176">
    <property type="entry name" value="GABABRECEPTR"/>
</dbReference>
<protein>
    <recommendedName>
        <fullName evidence="11">Gamma-aminobutyric acid type B receptor subunit 2</fullName>
    </recommendedName>
</protein>
<evidence type="ECO:0000256" key="6">
    <source>
        <dbReference type="ARBA" id="ARBA00023040"/>
    </source>
</evidence>
<evidence type="ECO:0000256" key="2">
    <source>
        <dbReference type="ARBA" id="ARBA00022475"/>
    </source>
</evidence>
<evidence type="ECO:0000256" key="7">
    <source>
        <dbReference type="ARBA" id="ARBA00023136"/>
    </source>
</evidence>